<reference evidence="2" key="2">
    <citation type="journal article" date="2022" name="Sci. Total Environ.">
        <title>Prevalence, transmission, and molecular epidemiology of tet(X)-positive bacteria among humans, animals, and environmental niches in China: An epidemiological, and genomic-based study.</title>
        <authorList>
            <person name="Dong N."/>
            <person name="Zeng Y."/>
            <person name="Cai C."/>
            <person name="Sun C."/>
            <person name="Lu J."/>
            <person name="Liu C."/>
            <person name="Zhou H."/>
            <person name="Sun Q."/>
            <person name="Shu L."/>
            <person name="Wang H."/>
            <person name="Wang Y."/>
            <person name="Wang S."/>
            <person name="Wu C."/>
            <person name="Chan E.W."/>
            <person name="Chen G."/>
            <person name="Shen Z."/>
            <person name="Chen S."/>
            <person name="Zhang R."/>
        </authorList>
    </citation>
    <scope>NUCLEOTIDE SEQUENCE</scope>
    <source>
        <strain evidence="2">210</strain>
    </source>
</reference>
<reference evidence="2" key="1">
    <citation type="submission" date="2020-06" db="EMBL/GenBank/DDBJ databases">
        <authorList>
            <person name="Dong N."/>
        </authorList>
    </citation>
    <scope>NUCLEOTIDE SEQUENCE</scope>
    <source>
        <strain evidence="2">210</strain>
    </source>
</reference>
<feature type="signal peptide" evidence="1">
    <location>
        <begin position="1"/>
        <end position="19"/>
    </location>
</feature>
<dbReference type="Proteomes" id="UP001173578">
    <property type="component" value="Unassembled WGS sequence"/>
</dbReference>
<evidence type="ECO:0000313" key="2">
    <source>
        <dbReference type="EMBL" id="MDM1552625.1"/>
    </source>
</evidence>
<proteinExistence type="predicted"/>
<name>A0AAW7DLI8_9FLAO</name>
<sequence>MKKVLLVFTLMATATFVKSQVGIGTDNPKATLEVVGANTATSIDGIVIPRISRKKAIDMVGDINSTIVENSTLVYIDDITGYVSTDTGVASEVDVVGFYLYKKSASKWKKLPDYDQVKDLVSDNTYWKAQASTSSPKNGQTFNKSNNSTELVDVNIYQKGKVGIGYNKSADIDFGTKNTQKQLEVGGDLRAVYTDTDTITNVSRFYGMETNTNGLPNSLKGSGNVIFNAKTKNAGEFDDFTKDFDGTGIFQNHQFTFIGSRTGTSVDKNVQFATTLVSPLGITSSISNDLFATESYVSQGVTSFSVSNKALNSDVSFGINFPITLGGVIMGPTTHNFYIGNTSGNGYYFPNTKGTKDQILKLDDKGNLQWSNSSGGTSSSQFFYMPSIVINTSKNGTGLKRNLHAEYVAQFTGKEFVPDSTTGGALGTAVSTKFVKSTGAPVAIPNIPTANQLYYYITDYDESALKIIDIDENGIMTYDVIGTGTDYSFVNIVFVVK</sequence>
<comment type="caution">
    <text evidence="2">The sequence shown here is derived from an EMBL/GenBank/DDBJ whole genome shotgun (WGS) entry which is preliminary data.</text>
</comment>
<evidence type="ECO:0000256" key="1">
    <source>
        <dbReference type="SAM" id="SignalP"/>
    </source>
</evidence>
<gene>
    <name evidence="2" type="ORF">HX095_15595</name>
</gene>
<accession>A0AAW7DLI8</accession>
<evidence type="ECO:0000313" key="3">
    <source>
        <dbReference type="Proteomes" id="UP001173578"/>
    </source>
</evidence>
<protein>
    <submittedName>
        <fullName evidence="2">Uncharacterized protein</fullName>
    </submittedName>
</protein>
<keyword evidence="1" id="KW-0732">Signal</keyword>
<organism evidence="2 3">
    <name type="scientific">Empedobacter falsenii</name>
    <dbReference type="NCBI Taxonomy" id="343874"/>
    <lineage>
        <taxon>Bacteria</taxon>
        <taxon>Pseudomonadati</taxon>
        <taxon>Bacteroidota</taxon>
        <taxon>Flavobacteriia</taxon>
        <taxon>Flavobacteriales</taxon>
        <taxon>Weeksellaceae</taxon>
        <taxon>Empedobacter</taxon>
    </lineage>
</organism>
<dbReference type="RefSeq" id="WP_286487045.1">
    <property type="nucleotide sequence ID" value="NZ_JACALR010000008.1"/>
</dbReference>
<dbReference type="AlphaFoldDB" id="A0AAW7DLI8"/>
<feature type="chain" id="PRO_5043454113" evidence="1">
    <location>
        <begin position="20"/>
        <end position="497"/>
    </location>
</feature>
<dbReference type="EMBL" id="JACALR010000008">
    <property type="protein sequence ID" value="MDM1552625.1"/>
    <property type="molecule type" value="Genomic_DNA"/>
</dbReference>